<protein>
    <submittedName>
        <fullName evidence="4">Alpha/beta hydrolase</fullName>
    </submittedName>
</protein>
<feature type="compositionally biased region" description="Basic and acidic residues" evidence="2">
    <location>
        <begin position="499"/>
        <end position="509"/>
    </location>
</feature>
<evidence type="ECO:0000256" key="2">
    <source>
        <dbReference type="SAM" id="MobiDB-lite"/>
    </source>
</evidence>
<evidence type="ECO:0000313" key="4">
    <source>
        <dbReference type="EMBL" id="QAV16357.1"/>
    </source>
</evidence>
<dbReference type="Proteomes" id="UP000288943">
    <property type="component" value="Chromosome"/>
</dbReference>
<evidence type="ECO:0000259" key="3">
    <source>
        <dbReference type="Pfam" id="PF12697"/>
    </source>
</evidence>
<dbReference type="AlphaFoldDB" id="A0A410WPX7"/>
<reference evidence="4 5" key="1">
    <citation type="submission" date="2018-01" db="EMBL/GenBank/DDBJ databases">
        <title>The whole genome sequencing and assembly of Paenibacillus chitinolyticus KCCM 41400 strain.</title>
        <authorList>
            <person name="Kim J.-Y."/>
            <person name="Park M.-K."/>
            <person name="Lee Y.-J."/>
            <person name="Yi H."/>
            <person name="Bahn Y.-S."/>
            <person name="Kim J.F."/>
            <person name="Lee D.-W."/>
        </authorList>
    </citation>
    <scope>NUCLEOTIDE SEQUENCE [LARGE SCALE GENOMIC DNA]</scope>
    <source>
        <strain evidence="4 5">KCCM 41400</strain>
    </source>
</reference>
<dbReference type="Gene3D" id="3.40.50.1820">
    <property type="entry name" value="alpha/beta hydrolase"/>
    <property type="match status" value="1"/>
</dbReference>
<dbReference type="PANTHER" id="PTHR43798">
    <property type="entry name" value="MONOACYLGLYCEROL LIPASE"/>
    <property type="match status" value="1"/>
</dbReference>
<dbReference type="InterPro" id="IPR050266">
    <property type="entry name" value="AB_hydrolase_sf"/>
</dbReference>
<dbReference type="GO" id="GO:0016787">
    <property type="term" value="F:hydrolase activity"/>
    <property type="evidence" value="ECO:0007669"/>
    <property type="project" value="UniProtKB-KW"/>
</dbReference>
<dbReference type="InterPro" id="IPR036388">
    <property type="entry name" value="WH-like_DNA-bd_sf"/>
</dbReference>
<dbReference type="PANTHER" id="PTHR43798:SF31">
    <property type="entry name" value="AB HYDROLASE SUPERFAMILY PROTEIN YCLE"/>
    <property type="match status" value="1"/>
</dbReference>
<evidence type="ECO:0000313" key="5">
    <source>
        <dbReference type="Proteomes" id="UP000288943"/>
    </source>
</evidence>
<dbReference type="OrthoDB" id="9805423at2"/>
<dbReference type="InterPro" id="IPR000073">
    <property type="entry name" value="AB_hydrolase_1"/>
</dbReference>
<dbReference type="KEGG" id="pchi:PC41400_01045"/>
<dbReference type="SUPFAM" id="SSF53474">
    <property type="entry name" value="alpha/beta-Hydrolases"/>
    <property type="match status" value="1"/>
</dbReference>
<dbReference type="InterPro" id="IPR029058">
    <property type="entry name" value="AB_hydrolase_fold"/>
</dbReference>
<name>A0A410WPX7_9BACL</name>
<dbReference type="GO" id="GO:0016020">
    <property type="term" value="C:membrane"/>
    <property type="evidence" value="ECO:0007669"/>
    <property type="project" value="TreeGrafter"/>
</dbReference>
<dbReference type="EMBL" id="CP026520">
    <property type="protein sequence ID" value="QAV16357.1"/>
    <property type="molecule type" value="Genomic_DNA"/>
</dbReference>
<dbReference type="PRINTS" id="PR00111">
    <property type="entry name" value="ABHYDROLASE"/>
</dbReference>
<proteinExistence type="predicted"/>
<evidence type="ECO:0000256" key="1">
    <source>
        <dbReference type="ARBA" id="ARBA00022801"/>
    </source>
</evidence>
<keyword evidence="1 4" id="KW-0378">Hydrolase</keyword>
<dbReference type="Gene3D" id="1.10.10.10">
    <property type="entry name" value="Winged helix-like DNA-binding domain superfamily/Winged helix DNA-binding domain"/>
    <property type="match status" value="1"/>
</dbReference>
<organism evidence="4 5">
    <name type="scientific">Paenibacillus chitinolyticus</name>
    <dbReference type="NCBI Taxonomy" id="79263"/>
    <lineage>
        <taxon>Bacteria</taxon>
        <taxon>Bacillati</taxon>
        <taxon>Bacillota</taxon>
        <taxon>Bacilli</taxon>
        <taxon>Bacillales</taxon>
        <taxon>Paenibacillaceae</taxon>
        <taxon>Paenibacillus</taxon>
    </lineage>
</organism>
<dbReference type="Pfam" id="PF12697">
    <property type="entry name" value="Abhydrolase_6"/>
    <property type="match status" value="1"/>
</dbReference>
<feature type="region of interest" description="Disordered" evidence="2">
    <location>
        <begin position="489"/>
        <end position="509"/>
    </location>
</feature>
<sequence length="509" mass="58122">MQMHFEDGVTVHYHEYPPEEGNGQTLVFLHGLGLDRTIWNELIPYFTGHYRIVLYDLPGHGLSTELKENSLDWDFITADLRRVLKALEIASAHLIGHGIGASAAVQFCRSYPECVDRLVLISLPVKIPADLIRRKITERKRLIKEGVDALAAELAAFKTSLPVHTSAFQIVREAYRRMNPDVYVGFMELFMEGDGWKELKFIAHRTLVLAGECDPIYVTAASLAVGVLPSASFLIVPGAANMPFVEQAGTTALWIEQFLHRKDSRPLADEPLVRELRDTLQLFLEEGEKQAALAQVLKIDLLGPFRVFLNGREMVDGWNRRYAKSLLVYMIFHPTATREELCDALFPQISGKAALRNLKVYLNHFKNMLQSFEGGSSIVSVDREYVRLLCLLRCDLLDFLKELEEIRTIDENRRYEPAGRLLARLPDPLLPGLYDEWFVAKKNWLEMEVADLASWMAEKEEQRGSRQRAAAYRQMAARFLFDREPEYREGAAVNGRRGKTAEERRRKNG</sequence>
<gene>
    <name evidence="4" type="ORF">PC41400_01045</name>
</gene>
<feature type="domain" description="AB hydrolase-1" evidence="3">
    <location>
        <begin position="26"/>
        <end position="248"/>
    </location>
</feature>
<accession>A0A410WPX7</accession>